<reference evidence="2" key="1">
    <citation type="submission" date="2022-06" db="EMBL/GenBank/DDBJ databases">
        <title>Sphingomicrobium sedimins sp. nov., a marine bacterium isolated from tidal flat.</title>
        <authorList>
            <person name="Kim C.-H."/>
            <person name="Yoo Y."/>
            <person name="Kim J.-J."/>
        </authorList>
    </citation>
    <scope>NUCLEOTIDE SEQUENCE</scope>
    <source>
        <strain evidence="2">GRR-S6-50</strain>
    </source>
</reference>
<gene>
    <name evidence="2" type="ORF">NDO55_05605</name>
</gene>
<evidence type="ECO:0008006" key="4">
    <source>
        <dbReference type="Google" id="ProtNLM"/>
    </source>
</evidence>
<sequence length="146" mass="15805">MKKFILATAALALAACASEEPVTSDDVEESDIALGDEVSSVAGTPYANTSWEWTSNDGSRIQTTFTEDSAYQLGSGEVEDFGSWSWNSETTEICLTSALEEQDGDCWKMVADPVNEGEEQLATNQAGEDLILLRLPYTIARVEAPQ</sequence>
<keyword evidence="1" id="KW-0732">Signal</keyword>
<proteinExistence type="predicted"/>
<accession>A0A9X2EL09</accession>
<name>A0A9X2EL09_9SPHN</name>
<organism evidence="2 3">
    <name type="scientific">Sphingomicrobium sediminis</name>
    <dbReference type="NCBI Taxonomy" id="2950949"/>
    <lineage>
        <taxon>Bacteria</taxon>
        <taxon>Pseudomonadati</taxon>
        <taxon>Pseudomonadota</taxon>
        <taxon>Alphaproteobacteria</taxon>
        <taxon>Sphingomonadales</taxon>
        <taxon>Sphingomonadaceae</taxon>
        <taxon>Sphingomicrobium</taxon>
    </lineage>
</organism>
<dbReference type="RefSeq" id="WP_252113240.1">
    <property type="nucleotide sequence ID" value="NZ_JAMSHT010000001.1"/>
</dbReference>
<protein>
    <recommendedName>
        <fullName evidence="4">Lipoprotein</fullName>
    </recommendedName>
</protein>
<dbReference type="Proteomes" id="UP001155128">
    <property type="component" value="Unassembled WGS sequence"/>
</dbReference>
<dbReference type="PROSITE" id="PS51257">
    <property type="entry name" value="PROKAR_LIPOPROTEIN"/>
    <property type="match status" value="1"/>
</dbReference>
<dbReference type="AlphaFoldDB" id="A0A9X2EL09"/>
<evidence type="ECO:0000313" key="2">
    <source>
        <dbReference type="EMBL" id="MCM8557294.1"/>
    </source>
</evidence>
<evidence type="ECO:0000313" key="3">
    <source>
        <dbReference type="Proteomes" id="UP001155128"/>
    </source>
</evidence>
<feature type="signal peptide" evidence="1">
    <location>
        <begin position="1"/>
        <end position="17"/>
    </location>
</feature>
<evidence type="ECO:0000256" key="1">
    <source>
        <dbReference type="SAM" id="SignalP"/>
    </source>
</evidence>
<comment type="caution">
    <text evidence="2">The sequence shown here is derived from an EMBL/GenBank/DDBJ whole genome shotgun (WGS) entry which is preliminary data.</text>
</comment>
<keyword evidence="3" id="KW-1185">Reference proteome</keyword>
<dbReference type="EMBL" id="JAMSHT010000001">
    <property type="protein sequence ID" value="MCM8557294.1"/>
    <property type="molecule type" value="Genomic_DNA"/>
</dbReference>
<feature type="chain" id="PRO_5040788702" description="Lipoprotein" evidence="1">
    <location>
        <begin position="18"/>
        <end position="146"/>
    </location>
</feature>